<evidence type="ECO:0000256" key="1">
    <source>
        <dbReference type="SAM" id="MobiDB-lite"/>
    </source>
</evidence>
<protein>
    <submittedName>
        <fullName evidence="2">Uncharacterized protein</fullName>
    </submittedName>
</protein>
<organism evidence="2 3">
    <name type="scientific">Euroglyphus maynei</name>
    <name type="common">Mayne's house dust mite</name>
    <dbReference type="NCBI Taxonomy" id="6958"/>
    <lineage>
        <taxon>Eukaryota</taxon>
        <taxon>Metazoa</taxon>
        <taxon>Ecdysozoa</taxon>
        <taxon>Arthropoda</taxon>
        <taxon>Chelicerata</taxon>
        <taxon>Arachnida</taxon>
        <taxon>Acari</taxon>
        <taxon>Acariformes</taxon>
        <taxon>Sarcoptiformes</taxon>
        <taxon>Astigmata</taxon>
        <taxon>Psoroptidia</taxon>
        <taxon>Analgoidea</taxon>
        <taxon>Pyroglyphidae</taxon>
        <taxon>Pyroglyphinae</taxon>
        <taxon>Euroglyphus</taxon>
    </lineage>
</organism>
<keyword evidence="3" id="KW-1185">Reference proteome</keyword>
<feature type="region of interest" description="Disordered" evidence="1">
    <location>
        <begin position="171"/>
        <end position="206"/>
    </location>
</feature>
<feature type="region of interest" description="Disordered" evidence="1">
    <location>
        <begin position="106"/>
        <end position="128"/>
    </location>
</feature>
<proteinExistence type="predicted"/>
<gene>
    <name evidence="2" type="ORF">BLA29_001933</name>
</gene>
<accession>A0A1Y3AMR6</accession>
<sequence length="312" mass="35790">MNQTLISNGDLSFIDHHHHHHYNQQQQHVAHSTPVITLNRLNHHPRLIDKSMVKKSTINNQSKSMYNHHGYNLSNTQSESEFDTSQINLYLRQKRLFPKRILHNRSRSVDSSRHYRQSSSSNFLHGHDQENISPILNNNNNNNTYTIPLKSSSMTTSILKRNDVKMEMKSNSPIITTDNNLNSEGSSISGEESSSGEYNDELNDCKLNNRKRPITVMKSVLKKSSSQDSTVNSSSLSMYLQRQQQQQRNHFISSLSLLGIGSERFFRFGNQQQSKNSRQNSAIMLNYKNNDTGNNKKNVTFSAYATIQMVDT</sequence>
<dbReference type="EMBL" id="MUJZ01069051">
    <property type="protein sequence ID" value="OTF69739.1"/>
    <property type="molecule type" value="Genomic_DNA"/>
</dbReference>
<reference evidence="2 3" key="1">
    <citation type="submission" date="2017-03" db="EMBL/GenBank/DDBJ databases">
        <title>Genome Survey of Euroglyphus maynei.</title>
        <authorList>
            <person name="Arlian L.G."/>
            <person name="Morgan M.S."/>
            <person name="Rider S.D."/>
        </authorList>
    </citation>
    <scope>NUCLEOTIDE SEQUENCE [LARGE SCALE GENOMIC DNA]</scope>
    <source>
        <strain evidence="2">Arlian Lab</strain>
        <tissue evidence="2">Whole body</tissue>
    </source>
</reference>
<feature type="compositionally biased region" description="Polar residues" evidence="1">
    <location>
        <begin position="171"/>
        <end position="182"/>
    </location>
</feature>
<evidence type="ECO:0000313" key="3">
    <source>
        <dbReference type="Proteomes" id="UP000194236"/>
    </source>
</evidence>
<feature type="compositionally biased region" description="Low complexity" evidence="1">
    <location>
        <begin position="183"/>
        <end position="197"/>
    </location>
</feature>
<comment type="caution">
    <text evidence="2">The sequence shown here is derived from an EMBL/GenBank/DDBJ whole genome shotgun (WGS) entry which is preliminary data.</text>
</comment>
<name>A0A1Y3AMR6_EURMA</name>
<dbReference type="AlphaFoldDB" id="A0A1Y3AMR6"/>
<dbReference type="OrthoDB" id="10642798at2759"/>
<dbReference type="Proteomes" id="UP000194236">
    <property type="component" value="Unassembled WGS sequence"/>
</dbReference>
<evidence type="ECO:0000313" key="2">
    <source>
        <dbReference type="EMBL" id="OTF69739.1"/>
    </source>
</evidence>